<dbReference type="InterPro" id="IPR000387">
    <property type="entry name" value="Tyr_Pase_dom"/>
</dbReference>
<dbReference type="GO" id="GO:0004725">
    <property type="term" value="F:protein tyrosine phosphatase activity"/>
    <property type="evidence" value="ECO:0007669"/>
    <property type="project" value="UniProtKB-EC"/>
</dbReference>
<dbReference type="InterPro" id="IPR026893">
    <property type="entry name" value="Tyr/Ser_Pase_IphP-type"/>
</dbReference>
<protein>
    <submittedName>
        <fullName evidence="2">Protein-tyrosine phosphatase</fullName>
        <ecNumber evidence="2">3.1.3.48</ecNumber>
    </submittedName>
</protein>
<organism evidence="2 3">
    <name type="scientific">Streptosporangium saharense</name>
    <dbReference type="NCBI Taxonomy" id="1706840"/>
    <lineage>
        <taxon>Bacteria</taxon>
        <taxon>Bacillati</taxon>
        <taxon>Actinomycetota</taxon>
        <taxon>Actinomycetes</taxon>
        <taxon>Streptosporangiales</taxon>
        <taxon>Streptosporangiaceae</taxon>
        <taxon>Streptosporangium</taxon>
    </lineage>
</organism>
<dbReference type="InterPro" id="IPR029021">
    <property type="entry name" value="Prot-tyrosine_phosphatase-like"/>
</dbReference>
<dbReference type="EC" id="3.1.3.48" evidence="2"/>
<dbReference type="PROSITE" id="PS00383">
    <property type="entry name" value="TYR_PHOSPHATASE_1"/>
    <property type="match status" value="1"/>
</dbReference>
<evidence type="ECO:0000313" key="2">
    <source>
        <dbReference type="EMBL" id="MBB4913314.1"/>
    </source>
</evidence>
<gene>
    <name evidence="2" type="ORF">FHS44_000386</name>
</gene>
<feature type="domain" description="Tyrosine specific protein phosphatases" evidence="1">
    <location>
        <begin position="109"/>
        <end position="143"/>
    </location>
</feature>
<comment type="caution">
    <text evidence="2">The sequence shown here is derived from an EMBL/GenBank/DDBJ whole genome shotgun (WGS) entry which is preliminary data.</text>
</comment>
<evidence type="ECO:0000313" key="3">
    <source>
        <dbReference type="Proteomes" id="UP000552644"/>
    </source>
</evidence>
<reference evidence="2 3" key="1">
    <citation type="submission" date="2020-08" db="EMBL/GenBank/DDBJ databases">
        <title>Genomic Encyclopedia of Type Strains, Phase III (KMG-III): the genomes of soil and plant-associated and newly described type strains.</title>
        <authorList>
            <person name="Whitman W."/>
        </authorList>
    </citation>
    <scope>NUCLEOTIDE SEQUENCE [LARGE SCALE GENOMIC DNA]</scope>
    <source>
        <strain evidence="2 3">CECT 8840</strain>
    </source>
</reference>
<keyword evidence="2" id="KW-0378">Hydrolase</keyword>
<proteinExistence type="predicted"/>
<sequence length="269" mass="27670">MPLLNLRDVAEGTPLRTGMLLRSAQPHRLTAADTDRLADLLGGSLEGLRLVADLRSEAERAGDDWTLLTDHGVRVTRLGTSGSPADLSALPPGIDLGDLYVLMLDHRTAWFASVVAEIADGLPALVHCAAGKDRTGLVVALVLDLVGVEHEVIVRDYAATATHLPQIITMLGLTASSPAEAVPSAEAVPTGAVPLGAVPAEAVLMTTAPSTAEAVPAMVGAISGLLDAPEAAIRTFLAALDARGGAERLLTAHGLTVGHVQRLRAALVG</sequence>
<accession>A0A7W7QGX6</accession>
<evidence type="ECO:0000259" key="1">
    <source>
        <dbReference type="PROSITE" id="PS50056"/>
    </source>
</evidence>
<dbReference type="Pfam" id="PF13350">
    <property type="entry name" value="Y_phosphatase3"/>
    <property type="match status" value="1"/>
</dbReference>
<dbReference type="AlphaFoldDB" id="A0A7W7QGX6"/>
<dbReference type="PROSITE" id="PS50056">
    <property type="entry name" value="TYR_PHOSPHATASE_2"/>
    <property type="match status" value="1"/>
</dbReference>
<dbReference type="EMBL" id="JACHJP010000001">
    <property type="protein sequence ID" value="MBB4913314.1"/>
    <property type="molecule type" value="Genomic_DNA"/>
</dbReference>
<keyword evidence="3" id="KW-1185">Reference proteome</keyword>
<dbReference type="RefSeq" id="WP_184712102.1">
    <property type="nucleotide sequence ID" value="NZ_JACHJP010000001.1"/>
</dbReference>
<dbReference type="Gene3D" id="3.90.190.10">
    <property type="entry name" value="Protein tyrosine phosphatase superfamily"/>
    <property type="match status" value="1"/>
</dbReference>
<dbReference type="SUPFAM" id="SSF52799">
    <property type="entry name" value="(Phosphotyrosine protein) phosphatases II"/>
    <property type="match status" value="1"/>
</dbReference>
<dbReference type="Proteomes" id="UP000552644">
    <property type="component" value="Unassembled WGS sequence"/>
</dbReference>
<dbReference type="InterPro" id="IPR016130">
    <property type="entry name" value="Tyr_Pase_AS"/>
</dbReference>
<name>A0A7W7QGX6_9ACTN</name>